<evidence type="ECO:0000313" key="2">
    <source>
        <dbReference type="Proteomes" id="UP000184028"/>
    </source>
</evidence>
<dbReference type="Proteomes" id="UP000184028">
    <property type="component" value="Unassembled WGS sequence"/>
</dbReference>
<evidence type="ECO:0000313" key="1">
    <source>
        <dbReference type="EMBL" id="SHL06945.1"/>
    </source>
</evidence>
<sequence length="170" mass="19457">MIKKTTVLLMLIICFYSCGKQEKSNITTEPKYEYDPNSEQYSKSSSDTVVQYENTNVEKVELTPDEQFEVYHYIYSNGIVTKAEVNVLFVDGKKDELQIIIDTPDGQSVEINLVHPVSLGIIKGMDSYVYTSTSDNNKEVNVYFHNGRKMMGMTLGNQSVVFMNTRNYKE</sequence>
<dbReference type="OrthoDB" id="1373461at2"/>
<dbReference type="AlphaFoldDB" id="A0A1M6XMC5"/>
<keyword evidence="2" id="KW-1185">Reference proteome</keyword>
<reference evidence="2" key="1">
    <citation type="submission" date="2016-11" db="EMBL/GenBank/DDBJ databases">
        <authorList>
            <person name="Varghese N."/>
            <person name="Submissions S."/>
        </authorList>
    </citation>
    <scope>NUCLEOTIDE SEQUENCE [LARGE SCALE GENOMIC DNA]</scope>
    <source>
        <strain evidence="2">DSM 24724</strain>
    </source>
</reference>
<organism evidence="1 2">
    <name type="scientific">Flavobacterium chilense</name>
    <dbReference type="NCBI Taxonomy" id="946677"/>
    <lineage>
        <taxon>Bacteria</taxon>
        <taxon>Pseudomonadati</taxon>
        <taxon>Bacteroidota</taxon>
        <taxon>Flavobacteriia</taxon>
        <taxon>Flavobacteriales</taxon>
        <taxon>Flavobacteriaceae</taxon>
        <taxon>Flavobacterium</taxon>
    </lineage>
</organism>
<gene>
    <name evidence="1" type="ORF">SAMN05444484_101191</name>
</gene>
<dbReference type="EMBL" id="FRBT01000001">
    <property type="protein sequence ID" value="SHL06945.1"/>
    <property type="molecule type" value="Genomic_DNA"/>
</dbReference>
<accession>A0A1M6XMC5</accession>
<proteinExistence type="predicted"/>
<protein>
    <submittedName>
        <fullName evidence="1">Uncharacterized protein</fullName>
    </submittedName>
</protein>
<dbReference type="RefSeq" id="WP_068843503.1">
    <property type="nucleotide sequence ID" value="NZ_FRBT01000001.1"/>
</dbReference>
<name>A0A1M6XMC5_9FLAO</name>